<dbReference type="InterPro" id="IPR027417">
    <property type="entry name" value="P-loop_NTPase"/>
</dbReference>
<keyword evidence="13" id="KW-1185">Reference proteome</keyword>
<proteinExistence type="inferred from homology"/>
<reference evidence="12" key="2">
    <citation type="journal article" date="2021" name="Sci. Rep.">
        <title>The distribution of antibiotic resistance genes in chicken gut microbiota commensals.</title>
        <authorList>
            <person name="Juricova H."/>
            <person name="Matiasovicova J."/>
            <person name="Kubasova T."/>
            <person name="Cejkova D."/>
            <person name="Rychlik I."/>
        </authorList>
    </citation>
    <scope>NUCLEOTIDE SEQUENCE</scope>
    <source>
        <strain evidence="12">An559</strain>
    </source>
</reference>
<evidence type="ECO:0000313" key="13">
    <source>
        <dbReference type="Proteomes" id="UP000774750"/>
    </source>
</evidence>
<evidence type="ECO:0000256" key="6">
    <source>
        <dbReference type="ARBA" id="ARBA00022840"/>
    </source>
</evidence>
<reference evidence="12" key="1">
    <citation type="submission" date="2020-08" db="EMBL/GenBank/DDBJ databases">
        <authorList>
            <person name="Cejkova D."/>
            <person name="Kubasova T."/>
            <person name="Jahodarova E."/>
            <person name="Rychlik I."/>
        </authorList>
    </citation>
    <scope>NUCLEOTIDE SEQUENCE</scope>
    <source>
        <strain evidence="12">An559</strain>
    </source>
</reference>
<comment type="caution">
    <text evidence="12">The sequence shown here is derived from an EMBL/GenBank/DDBJ whole genome shotgun (WGS) entry which is preliminary data.</text>
</comment>
<dbReference type="PANTHER" id="PTHR43553:SF24">
    <property type="entry name" value="ENERGY-COUPLING FACTOR TRANSPORTER ATP-BINDING PROTEIN ECFA1"/>
    <property type="match status" value="1"/>
</dbReference>
<feature type="domain" description="ABC transporter" evidence="11">
    <location>
        <begin position="5"/>
        <end position="242"/>
    </location>
</feature>
<keyword evidence="3 10" id="KW-0813">Transport</keyword>
<dbReference type="InterPro" id="IPR005876">
    <property type="entry name" value="Co_trans_ATP-bd"/>
</dbReference>
<dbReference type="Gene3D" id="3.40.50.300">
    <property type="entry name" value="P-loop containing nucleotide triphosphate hydrolases"/>
    <property type="match status" value="1"/>
</dbReference>
<organism evidence="12 13">
    <name type="scientific">Merdimmobilis hominis</name>
    <dbReference type="NCBI Taxonomy" id="2897707"/>
    <lineage>
        <taxon>Bacteria</taxon>
        <taxon>Bacillati</taxon>
        <taxon>Bacillota</taxon>
        <taxon>Clostridia</taxon>
        <taxon>Eubacteriales</taxon>
        <taxon>Oscillospiraceae</taxon>
        <taxon>Merdimmobilis</taxon>
    </lineage>
</organism>
<dbReference type="Proteomes" id="UP000774750">
    <property type="component" value="Unassembled WGS sequence"/>
</dbReference>
<dbReference type="PANTHER" id="PTHR43553">
    <property type="entry name" value="HEAVY METAL TRANSPORTER"/>
    <property type="match status" value="1"/>
</dbReference>
<evidence type="ECO:0000256" key="3">
    <source>
        <dbReference type="ARBA" id="ARBA00022448"/>
    </source>
</evidence>
<evidence type="ECO:0000256" key="2">
    <source>
        <dbReference type="ARBA" id="ARBA00005417"/>
    </source>
</evidence>
<dbReference type="CDD" id="cd03225">
    <property type="entry name" value="ABC_cobalt_CbiO_domain1"/>
    <property type="match status" value="1"/>
</dbReference>
<evidence type="ECO:0000313" key="12">
    <source>
        <dbReference type="EMBL" id="MBM6920239.1"/>
    </source>
</evidence>
<dbReference type="GO" id="GO:0006824">
    <property type="term" value="P:cobalt ion transport"/>
    <property type="evidence" value="ECO:0007669"/>
    <property type="project" value="InterPro"/>
</dbReference>
<dbReference type="InterPro" id="IPR017871">
    <property type="entry name" value="ABC_transporter-like_CS"/>
</dbReference>
<evidence type="ECO:0000256" key="4">
    <source>
        <dbReference type="ARBA" id="ARBA00022475"/>
    </source>
</evidence>
<keyword evidence="8 10" id="KW-0472">Membrane</keyword>
<dbReference type="FunFam" id="3.40.50.300:FF:000224">
    <property type="entry name" value="Energy-coupling factor transporter ATP-binding protein EcfA"/>
    <property type="match status" value="1"/>
</dbReference>
<dbReference type="PROSITE" id="PS00211">
    <property type="entry name" value="ABC_TRANSPORTER_1"/>
    <property type="match status" value="1"/>
</dbReference>
<evidence type="ECO:0000256" key="7">
    <source>
        <dbReference type="ARBA" id="ARBA00022967"/>
    </source>
</evidence>
<accession>A0A938X7V4</accession>
<dbReference type="GO" id="GO:0016887">
    <property type="term" value="F:ATP hydrolysis activity"/>
    <property type="evidence" value="ECO:0007669"/>
    <property type="project" value="InterPro"/>
</dbReference>
<dbReference type="EMBL" id="JACJKY010000004">
    <property type="protein sequence ID" value="MBM6920239.1"/>
    <property type="molecule type" value="Genomic_DNA"/>
</dbReference>
<name>A0A938X7V4_9FIRM</name>
<dbReference type="NCBIfam" id="TIGR01166">
    <property type="entry name" value="cbiO"/>
    <property type="match status" value="1"/>
</dbReference>
<evidence type="ECO:0000256" key="10">
    <source>
        <dbReference type="RuleBase" id="RU364103"/>
    </source>
</evidence>
<evidence type="ECO:0000256" key="8">
    <source>
        <dbReference type="ARBA" id="ARBA00023136"/>
    </source>
</evidence>
<dbReference type="InterPro" id="IPR050095">
    <property type="entry name" value="ECF_ABC_transporter_ATP-bd"/>
</dbReference>
<evidence type="ECO:0000256" key="1">
    <source>
        <dbReference type="ARBA" id="ARBA00004202"/>
    </source>
</evidence>
<dbReference type="InterPro" id="IPR003439">
    <property type="entry name" value="ABC_transporter-like_ATP-bd"/>
</dbReference>
<keyword evidence="4 10" id="KW-1003">Cell membrane</keyword>
<dbReference type="SMART" id="SM00382">
    <property type="entry name" value="AAA"/>
    <property type="match status" value="1"/>
</dbReference>
<protein>
    <recommendedName>
        <fullName evidence="10">ABC transporter ATP-binding protein</fullName>
    </recommendedName>
</protein>
<dbReference type="InterPro" id="IPR003593">
    <property type="entry name" value="AAA+_ATPase"/>
</dbReference>
<gene>
    <name evidence="12" type="ORF">H6A12_03580</name>
</gene>
<dbReference type="Pfam" id="PF00005">
    <property type="entry name" value="ABC_tran"/>
    <property type="match status" value="1"/>
</dbReference>
<sequence>MKELLAFEQVSYHYDSGGEREALFPLSVRLYEGEKIAVLGSNGAGKSTFFLLANGVLTPRSGTIRLCGEAIGKKEKQRMQLRRSVGLVFQDPDVQLLAGTVEEEISFGPINLGLPEEEVRRRVEMALSYLGLTAHRSRGPQYLSGGEKRRVAIADVLAMEPQVMLLDEPSSNLDPAGRQRLEDTLDDLHQKGMTLVIATHDVDFAWRWADRVLVFHDGQLVRDDTPEAVFAEEELLCRCGLEQPLLWRVAKALNIPVPKCPEELANDQIGRKTE</sequence>
<keyword evidence="6 10" id="KW-0067">ATP-binding</keyword>
<dbReference type="GO" id="GO:0042626">
    <property type="term" value="F:ATPase-coupled transmembrane transporter activity"/>
    <property type="evidence" value="ECO:0007669"/>
    <property type="project" value="TreeGrafter"/>
</dbReference>
<comment type="function">
    <text evidence="9">Probably part of an ABC transporter complex. Responsible for energy coupling to the transport system.</text>
</comment>
<comment type="function">
    <text evidence="10">Part of an ABC transporter complex. Responsible for energy coupling to the transport system.</text>
</comment>
<dbReference type="InterPro" id="IPR015856">
    <property type="entry name" value="ABC_transpr_CbiO/EcfA_su"/>
</dbReference>
<evidence type="ECO:0000259" key="11">
    <source>
        <dbReference type="PROSITE" id="PS50893"/>
    </source>
</evidence>
<comment type="similarity">
    <text evidence="2 10">Belongs to the ABC transporter superfamily.</text>
</comment>
<dbReference type="AlphaFoldDB" id="A0A938X7V4"/>
<dbReference type="GO" id="GO:0043190">
    <property type="term" value="C:ATP-binding cassette (ABC) transporter complex"/>
    <property type="evidence" value="ECO:0007669"/>
    <property type="project" value="TreeGrafter"/>
</dbReference>
<dbReference type="PROSITE" id="PS50893">
    <property type="entry name" value="ABC_TRANSPORTER_2"/>
    <property type="match status" value="1"/>
</dbReference>
<comment type="subcellular location">
    <subcellularLocation>
        <location evidence="1 10">Cell membrane</location>
        <topology evidence="1 10">Peripheral membrane protein</topology>
    </subcellularLocation>
</comment>
<evidence type="ECO:0000256" key="9">
    <source>
        <dbReference type="ARBA" id="ARBA00025157"/>
    </source>
</evidence>
<dbReference type="GO" id="GO:0005524">
    <property type="term" value="F:ATP binding"/>
    <property type="evidence" value="ECO:0007669"/>
    <property type="project" value="UniProtKB-UniRule"/>
</dbReference>
<dbReference type="SUPFAM" id="SSF52540">
    <property type="entry name" value="P-loop containing nucleoside triphosphate hydrolases"/>
    <property type="match status" value="1"/>
</dbReference>
<keyword evidence="7" id="KW-1278">Translocase</keyword>
<evidence type="ECO:0000256" key="5">
    <source>
        <dbReference type="ARBA" id="ARBA00022741"/>
    </source>
</evidence>
<dbReference type="RefSeq" id="WP_204444833.1">
    <property type="nucleotide sequence ID" value="NZ_JACJKY010000004.1"/>
</dbReference>
<keyword evidence="5 10" id="KW-0547">Nucleotide-binding</keyword>